<dbReference type="EMBL" id="CP027306">
    <property type="protein sequence ID" value="AXE81309.1"/>
    <property type="molecule type" value="Genomic_DNA"/>
</dbReference>
<name>A0A2Z5JM13_STRAR</name>
<sequence>MPRAGEAAGPSPVRTCVDAEVVQRDAGVKGSCRRHSPDLDQSPGGLLGEVEGPARLMVRDV</sequence>
<dbReference type="KEGG" id="sata:C5746_35070"/>
<proteinExistence type="predicted"/>
<reference evidence="2 3" key="1">
    <citation type="journal article" date="2018" name="Front. Microbiol.">
        <title>Genome Sequencing of Streptomyces atratus SCSIOZH16 and Activation Production of Nocardamine via Metabolic Engineering.</title>
        <authorList>
            <person name="Li Y."/>
            <person name="Zhang C."/>
            <person name="Liu C."/>
            <person name="Ju J."/>
            <person name="Ma J."/>
        </authorList>
    </citation>
    <scope>NUCLEOTIDE SEQUENCE [LARGE SCALE GENOMIC DNA]</scope>
    <source>
        <strain evidence="2 3">SCSIO_ZH16</strain>
    </source>
</reference>
<organism evidence="2 3">
    <name type="scientific">Streptomyces atratus</name>
    <dbReference type="NCBI Taxonomy" id="1893"/>
    <lineage>
        <taxon>Bacteria</taxon>
        <taxon>Bacillati</taxon>
        <taxon>Actinomycetota</taxon>
        <taxon>Actinomycetes</taxon>
        <taxon>Kitasatosporales</taxon>
        <taxon>Streptomycetaceae</taxon>
        <taxon>Streptomyces</taxon>
    </lineage>
</organism>
<dbReference type="AlphaFoldDB" id="A0A2Z5JM13"/>
<evidence type="ECO:0000256" key="1">
    <source>
        <dbReference type="SAM" id="MobiDB-lite"/>
    </source>
</evidence>
<evidence type="ECO:0000313" key="2">
    <source>
        <dbReference type="EMBL" id="AXE81309.1"/>
    </source>
</evidence>
<protein>
    <submittedName>
        <fullName evidence="2">Uncharacterized protein</fullName>
    </submittedName>
</protein>
<dbReference type="Proteomes" id="UP000252698">
    <property type="component" value="Chromosome"/>
</dbReference>
<accession>A0A2Z5JM13</accession>
<feature type="region of interest" description="Disordered" evidence="1">
    <location>
        <begin position="28"/>
        <end position="48"/>
    </location>
</feature>
<gene>
    <name evidence="2" type="ORF">C5746_35070</name>
</gene>
<evidence type="ECO:0000313" key="3">
    <source>
        <dbReference type="Proteomes" id="UP000252698"/>
    </source>
</evidence>